<dbReference type="AlphaFoldDB" id="A0A401IUC4"/>
<evidence type="ECO:0000256" key="1">
    <source>
        <dbReference type="SAM" id="MobiDB-lite"/>
    </source>
</evidence>
<dbReference type="Gene3D" id="2.170.120.40">
    <property type="entry name" value="YbbR-like domain"/>
    <property type="match status" value="2"/>
</dbReference>
<evidence type="ECO:0000313" key="3">
    <source>
        <dbReference type="Proteomes" id="UP000286848"/>
    </source>
</evidence>
<evidence type="ECO:0000313" key="2">
    <source>
        <dbReference type="EMBL" id="GBG95132.1"/>
    </source>
</evidence>
<feature type="compositionally biased region" description="Low complexity" evidence="1">
    <location>
        <begin position="323"/>
        <end position="356"/>
    </location>
</feature>
<protein>
    <recommendedName>
        <fullName evidence="4">Cell surface protein</fullName>
    </recommendedName>
</protein>
<dbReference type="PANTHER" id="PTHR37804">
    <property type="entry name" value="CDAA REGULATORY PROTEIN CDAR"/>
    <property type="match status" value="1"/>
</dbReference>
<accession>A0A401IUC4</accession>
<dbReference type="PANTHER" id="PTHR37804:SF1">
    <property type="entry name" value="CDAA REGULATORY PROTEIN CDAR"/>
    <property type="match status" value="1"/>
</dbReference>
<dbReference type="EMBL" id="BFFP01000026">
    <property type="protein sequence ID" value="GBG95132.1"/>
    <property type="molecule type" value="Genomic_DNA"/>
</dbReference>
<feature type="region of interest" description="Disordered" evidence="1">
    <location>
        <begin position="319"/>
        <end position="396"/>
    </location>
</feature>
<evidence type="ECO:0008006" key="4">
    <source>
        <dbReference type="Google" id="ProtNLM"/>
    </source>
</evidence>
<dbReference type="Pfam" id="PF07949">
    <property type="entry name" value="YbbR"/>
    <property type="match status" value="3"/>
</dbReference>
<name>A0A401IUC4_9LACO</name>
<dbReference type="Gene3D" id="2.170.120.30">
    <property type="match status" value="1"/>
</dbReference>
<dbReference type="InterPro" id="IPR012505">
    <property type="entry name" value="YbbR"/>
</dbReference>
<dbReference type="Proteomes" id="UP000286848">
    <property type="component" value="Unassembled WGS sequence"/>
</dbReference>
<gene>
    <name evidence="2" type="ORF">LFYK43_15910</name>
</gene>
<organism evidence="2 3">
    <name type="scientific">Ligilactobacillus salitolerans</name>
    <dbReference type="NCBI Taxonomy" id="1808352"/>
    <lineage>
        <taxon>Bacteria</taxon>
        <taxon>Bacillati</taxon>
        <taxon>Bacillota</taxon>
        <taxon>Bacilli</taxon>
        <taxon>Lactobacillales</taxon>
        <taxon>Lactobacillaceae</taxon>
        <taxon>Ligilactobacillus</taxon>
    </lineage>
</organism>
<sequence length="396" mass="40889">MKLAQVFNSKIAYSLISLLFTVFLFVYVNSEQLSGGNNQSGTSISLMKNTRATVKKSPNLNYDSDKYYVSGAPQTVKVTLIGPSGLVKSAENTGNFQVNADLSGLKTGTHTVQLKTSGLSSELSSRVSPSSIKVKISKRAEATLPVQVRYDSAKIADGYAAGAATSSRQTVKVVGAKKDIKKIDSVVADVDLDKDAKKSTTKNVMLRAISSSGKQLDVTISPETARVNIPIYLASSDKKVPLKLVADGSGVDGKKYSLSSKTKYATLTGTKDALKKIDELEVPVSLAGVSDDQQRTISLASNRSGVTKVSPASVQVSIKVTDQSSSSSSSGASSSSSSTENNSSAAGSTSSQPAASDSDDDNDSGSSGKGSQTTTSSQSSSSSSSSSASSASDEAS</sequence>
<feature type="compositionally biased region" description="Low complexity" evidence="1">
    <location>
        <begin position="364"/>
        <end position="396"/>
    </location>
</feature>
<reference evidence="2 3" key="1">
    <citation type="journal article" date="2019" name="Int. J. Syst. Evol. Microbiol.">
        <title>Lactobacillus salitolerans sp. nov., a novel lactic acid bacterium isolated from spent mushroom substrates.</title>
        <authorList>
            <person name="Tohno M."/>
            <person name="Tanizawa Y."/>
            <person name="Kojima Y."/>
            <person name="Sakamoto M."/>
            <person name="Nakamura Y."/>
            <person name="Ohkuma M."/>
            <person name="Kobayashi H."/>
        </authorList>
    </citation>
    <scope>NUCLEOTIDE SEQUENCE [LARGE SCALE GENOMIC DNA]</scope>
    <source>
        <strain evidence="2 3">YK43</strain>
    </source>
</reference>
<proteinExistence type="predicted"/>
<dbReference type="InterPro" id="IPR053154">
    <property type="entry name" value="c-di-AMP_regulator"/>
</dbReference>
<comment type="caution">
    <text evidence="2">The sequence shown here is derived from an EMBL/GenBank/DDBJ whole genome shotgun (WGS) entry which is preliminary data.</text>
</comment>
<dbReference type="RefSeq" id="WP_124977179.1">
    <property type="nucleotide sequence ID" value="NZ_BFFP01000026.1"/>
</dbReference>
<dbReference type="OrthoDB" id="2139417at2"/>
<keyword evidence="3" id="KW-1185">Reference proteome</keyword>